<name>S5UBT2_9BACT</name>
<dbReference type="AlphaFoldDB" id="S5UBT2"/>
<dbReference type="InterPro" id="IPR029068">
    <property type="entry name" value="Glyas_Bleomycin-R_OHBP_Dase"/>
</dbReference>
<evidence type="ECO:0000313" key="2">
    <source>
        <dbReference type="EMBL" id="AGS49859.1"/>
    </source>
</evidence>
<feature type="domain" description="Glyoxalase-like" evidence="1">
    <location>
        <begin position="7"/>
        <end position="148"/>
    </location>
</feature>
<evidence type="ECO:0000259" key="1">
    <source>
        <dbReference type="Pfam" id="PF18029"/>
    </source>
</evidence>
<dbReference type="Gene3D" id="3.10.180.10">
    <property type="entry name" value="2,3-Dihydroxybiphenyl 1,2-Dioxygenase, domain 1"/>
    <property type="match status" value="1"/>
</dbReference>
<organism evidence="2">
    <name type="scientific">uncultured bacterium esnapd17</name>
    <dbReference type="NCBI Taxonomy" id="1366598"/>
    <lineage>
        <taxon>Bacteria</taxon>
        <taxon>environmental samples</taxon>
    </lineage>
</organism>
<dbReference type="Pfam" id="PF18029">
    <property type="entry name" value="Glyoxalase_6"/>
    <property type="match status" value="1"/>
</dbReference>
<reference evidence="2" key="1">
    <citation type="journal article" date="2013" name="Proc. Natl. Acad. Sci. U.S.A.">
        <title>Mapping gene clusters within arrayed metagenomic libraries to expand the structural diversity of biomedically relevant natural products.</title>
        <authorList>
            <person name="Owen J.G."/>
            <person name="Reddy B.V."/>
            <person name="Ternei M.A."/>
            <person name="Charlop-Powers Z."/>
            <person name="Calle P.Y."/>
            <person name="Kim J.H."/>
            <person name="Brady S.F."/>
        </authorList>
    </citation>
    <scope>NUCLEOTIDE SEQUENCE</scope>
</reference>
<accession>S5UBT2</accession>
<proteinExistence type="predicted"/>
<dbReference type="EMBL" id="KF264557">
    <property type="protein sequence ID" value="AGS49859.1"/>
    <property type="molecule type" value="Genomic_DNA"/>
</dbReference>
<dbReference type="SUPFAM" id="SSF54593">
    <property type="entry name" value="Glyoxalase/Bleomycin resistance protein/Dihydroxybiphenyl dioxygenase"/>
    <property type="match status" value="1"/>
</dbReference>
<dbReference type="PANTHER" id="PTHR35908">
    <property type="entry name" value="HYPOTHETICAL FUSION PROTEIN"/>
    <property type="match status" value="1"/>
</dbReference>
<sequence length="149" mass="16556">MAIAYKVSIDAQDPHSLADFWAEALRFEREDHSALVEQMAHSGAATDEQVTKVHGRYAWRNFAGIRDPDDPYDAFSGVGQGRRILFQGVPEPKTVKNRVHLDLHVGEDQIDTEVERLRQLGASVIGGGQQGPNRWVVMSDPEGNEFCVA</sequence>
<protein>
    <recommendedName>
        <fullName evidence="1">Glyoxalase-like domain-containing protein</fullName>
    </recommendedName>
</protein>
<dbReference type="InterPro" id="IPR041581">
    <property type="entry name" value="Glyoxalase_6"/>
</dbReference>
<dbReference type="PANTHER" id="PTHR35908:SF1">
    <property type="entry name" value="CONSERVED PROTEIN"/>
    <property type="match status" value="1"/>
</dbReference>